<dbReference type="PROSITE" id="PS50878">
    <property type="entry name" value="RT_POL"/>
    <property type="match status" value="1"/>
</dbReference>
<gene>
    <name evidence="2" type="ORF">g.3611</name>
</gene>
<dbReference type="InterPro" id="IPR000477">
    <property type="entry name" value="RT_dom"/>
</dbReference>
<feature type="non-terminal residue" evidence="2">
    <location>
        <position position="159"/>
    </location>
</feature>
<dbReference type="AlphaFoldDB" id="A0A1B6EIV3"/>
<feature type="domain" description="Reverse transcriptase" evidence="1">
    <location>
        <begin position="1"/>
        <end position="156"/>
    </location>
</feature>
<sequence>HWNKGMNNHYNLQRPAKVMKMWPQFVRCVTRCLSLWNYTTFYINGETCKTKSSPTPVSWGVPKGSVLEPVLFILFINDLPSYINPYGKYFMYVEDTVIISSYKSVNNLEVNSFRAVNVALDYCTNNDLVLNEEQTKQLIFGDKKNEANFLFLTRCLLLN</sequence>
<accession>A0A1B6EIV3</accession>
<feature type="non-terminal residue" evidence="2">
    <location>
        <position position="1"/>
    </location>
</feature>
<proteinExistence type="predicted"/>
<dbReference type="EMBL" id="GECZ01031912">
    <property type="protein sequence ID" value="JAS37857.1"/>
    <property type="molecule type" value="Transcribed_RNA"/>
</dbReference>
<name>A0A1B6EIV3_9HEMI</name>
<protein>
    <recommendedName>
        <fullName evidence="1">Reverse transcriptase domain-containing protein</fullName>
    </recommendedName>
</protein>
<evidence type="ECO:0000259" key="1">
    <source>
        <dbReference type="PROSITE" id="PS50878"/>
    </source>
</evidence>
<evidence type="ECO:0000313" key="2">
    <source>
        <dbReference type="EMBL" id="JAS37857.1"/>
    </source>
</evidence>
<reference evidence="2" key="1">
    <citation type="submission" date="2015-11" db="EMBL/GenBank/DDBJ databases">
        <title>De novo transcriptome assembly of four potential Pierce s Disease insect vectors from Arizona vineyards.</title>
        <authorList>
            <person name="Tassone E.E."/>
        </authorList>
    </citation>
    <scope>NUCLEOTIDE SEQUENCE</scope>
</reference>
<organism evidence="2">
    <name type="scientific">Cuerna arida</name>
    <dbReference type="NCBI Taxonomy" id="1464854"/>
    <lineage>
        <taxon>Eukaryota</taxon>
        <taxon>Metazoa</taxon>
        <taxon>Ecdysozoa</taxon>
        <taxon>Arthropoda</taxon>
        <taxon>Hexapoda</taxon>
        <taxon>Insecta</taxon>
        <taxon>Pterygota</taxon>
        <taxon>Neoptera</taxon>
        <taxon>Paraneoptera</taxon>
        <taxon>Hemiptera</taxon>
        <taxon>Auchenorrhyncha</taxon>
        <taxon>Membracoidea</taxon>
        <taxon>Cicadellidae</taxon>
        <taxon>Cicadellinae</taxon>
        <taxon>Proconiini</taxon>
        <taxon>Cuerna</taxon>
    </lineage>
</organism>